<feature type="transmembrane region" description="Helical" evidence="1">
    <location>
        <begin position="33"/>
        <end position="54"/>
    </location>
</feature>
<proteinExistence type="predicted"/>
<comment type="caution">
    <text evidence="2">The sequence shown here is derived from an EMBL/GenBank/DDBJ whole genome shotgun (WGS) entry which is preliminary data.</text>
</comment>
<gene>
    <name evidence="2" type="ORF">CO002_03435</name>
</gene>
<dbReference type="Proteomes" id="UP000231280">
    <property type="component" value="Unassembled WGS sequence"/>
</dbReference>
<sequence>MVKKTRLILWLMILAGVFGASDGFRNFRRMADGWEPLLAVFLYLVVAVIGYYLFIRFTCRRLGVFGKIFAELGVSCPKCWSKEILAGVNFFAIILDRAGWKNYQMKCWNCGHEWRGNHLVEKYRADLLKRGIKIKIRKR</sequence>
<evidence type="ECO:0000313" key="3">
    <source>
        <dbReference type="Proteomes" id="UP000231280"/>
    </source>
</evidence>
<organism evidence="2 3">
    <name type="scientific">Candidatus Portnoybacteria bacterium CG_4_8_14_3_um_filter_44_10</name>
    <dbReference type="NCBI Taxonomy" id="1974802"/>
    <lineage>
        <taxon>Bacteria</taxon>
        <taxon>Candidatus Portnoyibacteriota</taxon>
    </lineage>
</organism>
<keyword evidence="1" id="KW-1133">Transmembrane helix</keyword>
<keyword evidence="1" id="KW-0812">Transmembrane</keyword>
<protein>
    <submittedName>
        <fullName evidence="2">Uncharacterized protein</fullName>
    </submittedName>
</protein>
<reference evidence="3" key="1">
    <citation type="submission" date="2017-09" db="EMBL/GenBank/DDBJ databases">
        <title>Depth-based differentiation of microbial function through sediment-hosted aquifers and enrichment of novel symbionts in the deep terrestrial subsurface.</title>
        <authorList>
            <person name="Probst A.J."/>
            <person name="Ladd B."/>
            <person name="Jarett J.K."/>
            <person name="Geller-Mcgrath D.E."/>
            <person name="Sieber C.M.K."/>
            <person name="Emerson J.B."/>
            <person name="Anantharaman K."/>
            <person name="Thomas B.C."/>
            <person name="Malmstrom R."/>
            <person name="Stieglmeier M."/>
            <person name="Klingl A."/>
            <person name="Woyke T."/>
            <person name="Ryan C.M."/>
            <person name="Banfield J.F."/>
        </authorList>
    </citation>
    <scope>NUCLEOTIDE SEQUENCE [LARGE SCALE GENOMIC DNA]</scope>
</reference>
<evidence type="ECO:0000313" key="2">
    <source>
        <dbReference type="EMBL" id="PIW75198.1"/>
    </source>
</evidence>
<accession>A0A2M7IFE8</accession>
<dbReference type="AlphaFoldDB" id="A0A2M7IFE8"/>
<keyword evidence="1" id="KW-0472">Membrane</keyword>
<evidence type="ECO:0000256" key="1">
    <source>
        <dbReference type="SAM" id="Phobius"/>
    </source>
</evidence>
<dbReference type="EMBL" id="PFGX01000093">
    <property type="protein sequence ID" value="PIW75198.1"/>
    <property type="molecule type" value="Genomic_DNA"/>
</dbReference>
<name>A0A2M7IFE8_9BACT</name>